<dbReference type="RefSeq" id="WP_380037476.1">
    <property type="nucleotide sequence ID" value="NZ_JBHSEH010000005.1"/>
</dbReference>
<dbReference type="InterPro" id="IPR003719">
    <property type="entry name" value="Phenazine_PhzF-like"/>
</dbReference>
<keyword evidence="2" id="KW-1185">Reference proteome</keyword>
<proteinExistence type="predicted"/>
<accession>A0ABV8XM64</accession>
<sequence>MTAEPPNAQPLADEVQPARYRVFAPPLSGSVGGKQIAVRPASGDPATVASQSGAPLTAFVQSVESGRVSLSLWTPTREKGASDSGAIAALAALQAQLPDALDVDMGGETQAAQLCGEEWLLLQGDARARPIDADLSALGLGGCPVWVTDAGRPNLAVQLPSLEALLAFLPGDEAITGVNRATATTGLLLFVPVGAPAFGMARADVSFRAFGPLKGFLEDAASSNMFASLCGVLAVAGLLPEGADQIRGAQLMPGSPARLTAQFMPVPHGAAGVWVGGRAVRVGP</sequence>
<protein>
    <submittedName>
        <fullName evidence="1">PhzF family phenazine biosynthesis protein</fullName>
    </submittedName>
</protein>
<dbReference type="PIRSF" id="PIRSF016184">
    <property type="entry name" value="PhzC_PhzF"/>
    <property type="match status" value="1"/>
</dbReference>
<dbReference type="Gene3D" id="3.10.310.10">
    <property type="entry name" value="Diaminopimelate Epimerase, Chain A, domain 1"/>
    <property type="match status" value="1"/>
</dbReference>
<dbReference type="SUPFAM" id="SSF54506">
    <property type="entry name" value="Diaminopimelate epimerase-like"/>
    <property type="match status" value="1"/>
</dbReference>
<reference evidence="2" key="1">
    <citation type="journal article" date="2019" name="Int. J. Syst. Evol. Microbiol.">
        <title>The Global Catalogue of Microorganisms (GCM) 10K type strain sequencing project: providing services to taxonomists for standard genome sequencing and annotation.</title>
        <authorList>
            <consortium name="The Broad Institute Genomics Platform"/>
            <consortium name="The Broad Institute Genome Sequencing Center for Infectious Disease"/>
            <person name="Wu L."/>
            <person name="Ma J."/>
        </authorList>
    </citation>
    <scope>NUCLEOTIDE SEQUENCE [LARGE SCALE GENOMIC DNA]</scope>
    <source>
        <strain evidence="2">CCUG 56029</strain>
    </source>
</reference>
<gene>
    <name evidence="1" type="ORF">ACFOZ9_06020</name>
</gene>
<dbReference type="Proteomes" id="UP001595998">
    <property type="component" value="Unassembled WGS sequence"/>
</dbReference>
<comment type="caution">
    <text evidence="1">The sequence shown here is derived from an EMBL/GenBank/DDBJ whole genome shotgun (WGS) entry which is preliminary data.</text>
</comment>
<evidence type="ECO:0000313" key="1">
    <source>
        <dbReference type="EMBL" id="MFC4425762.1"/>
    </source>
</evidence>
<organism evidence="1 2">
    <name type="scientific">Deinococcus navajonensis</name>
    <dbReference type="NCBI Taxonomy" id="309884"/>
    <lineage>
        <taxon>Bacteria</taxon>
        <taxon>Thermotogati</taxon>
        <taxon>Deinococcota</taxon>
        <taxon>Deinococci</taxon>
        <taxon>Deinococcales</taxon>
        <taxon>Deinococcaceae</taxon>
        <taxon>Deinococcus</taxon>
    </lineage>
</organism>
<dbReference type="EMBL" id="JBHSEH010000005">
    <property type="protein sequence ID" value="MFC4425762.1"/>
    <property type="molecule type" value="Genomic_DNA"/>
</dbReference>
<name>A0ABV8XM64_9DEIO</name>
<evidence type="ECO:0000313" key="2">
    <source>
        <dbReference type="Proteomes" id="UP001595998"/>
    </source>
</evidence>